<comment type="similarity">
    <text evidence="3">Belongs to the FdhD family.</text>
</comment>
<dbReference type="PIRSF" id="PIRSF015626">
    <property type="entry name" value="FdhD"/>
    <property type="match status" value="1"/>
</dbReference>
<evidence type="ECO:0000256" key="1">
    <source>
        <dbReference type="ARBA" id="ARBA00022490"/>
    </source>
</evidence>
<reference evidence="4 5" key="1">
    <citation type="journal article" date="2011" name="EMBO J.">
        <title>Structural diversity of bacterial flagellar motors.</title>
        <authorList>
            <person name="Chen S."/>
            <person name="Beeby M."/>
            <person name="Murphy G.E."/>
            <person name="Leadbetter J.R."/>
            <person name="Hendrixson D.R."/>
            <person name="Briegel A."/>
            <person name="Li Z."/>
            <person name="Shi J."/>
            <person name="Tocheva E.I."/>
            <person name="Muller A."/>
            <person name="Dobro M.J."/>
            <person name="Jensen G.J."/>
        </authorList>
    </citation>
    <scope>NUCLEOTIDE SEQUENCE [LARGE SCALE GENOMIC DNA]</scope>
    <source>
        <strain evidence="4 5">ATCC 19624</strain>
    </source>
</reference>
<dbReference type="GO" id="GO:0016783">
    <property type="term" value="F:sulfurtransferase activity"/>
    <property type="evidence" value="ECO:0007669"/>
    <property type="project" value="InterPro"/>
</dbReference>
<dbReference type="GO" id="GO:0006777">
    <property type="term" value="P:Mo-molybdopterin cofactor biosynthetic process"/>
    <property type="evidence" value="ECO:0007669"/>
    <property type="project" value="UniProtKB-UniRule"/>
</dbReference>
<comment type="function">
    <text evidence="3">Required for formate dehydrogenase (FDH) activity. Acts as a sulfur carrier protein that transfers sulfur from IscS to the molybdenum cofactor prior to its insertion into FDH.</text>
</comment>
<dbReference type="GO" id="GO:0005737">
    <property type="term" value="C:cytoplasm"/>
    <property type="evidence" value="ECO:0007669"/>
    <property type="project" value="UniProtKB-SubCell"/>
</dbReference>
<evidence type="ECO:0000256" key="2">
    <source>
        <dbReference type="ARBA" id="ARBA00023150"/>
    </source>
</evidence>
<gene>
    <name evidence="3" type="primary">fdhD</name>
    <name evidence="4" type="ORF">HGR_05541</name>
</gene>
<comment type="caution">
    <text evidence="3">Lacks conserved residue(s) required for the propagation of feature annotation.</text>
</comment>
<dbReference type="SUPFAM" id="SSF53927">
    <property type="entry name" value="Cytidine deaminase-like"/>
    <property type="match status" value="1"/>
</dbReference>
<comment type="caution">
    <text evidence="4">The sequence shown here is derived from an EMBL/GenBank/DDBJ whole genome shotgun (WGS) entry which is preliminary data.</text>
</comment>
<dbReference type="GO" id="GO:0097163">
    <property type="term" value="F:sulfur carrier activity"/>
    <property type="evidence" value="ECO:0007669"/>
    <property type="project" value="UniProtKB-UniRule"/>
</dbReference>
<protein>
    <recommendedName>
        <fullName evidence="3">Sulfur carrier protein FdhD</fullName>
    </recommendedName>
</protein>
<evidence type="ECO:0000313" key="5">
    <source>
        <dbReference type="Proteomes" id="UP000016368"/>
    </source>
</evidence>
<dbReference type="RefSeq" id="WP_006297113.1">
    <property type="nucleotide sequence ID" value="NZ_AEGR01000045.1"/>
</dbReference>
<dbReference type="InterPro" id="IPR016193">
    <property type="entry name" value="Cytidine_deaminase-like"/>
</dbReference>
<evidence type="ECO:0000313" key="4">
    <source>
        <dbReference type="EMBL" id="EGI77511.1"/>
    </source>
</evidence>
<dbReference type="HAMAP" id="MF_00187">
    <property type="entry name" value="FdhD"/>
    <property type="match status" value="1"/>
</dbReference>
<keyword evidence="2 3" id="KW-0501">Molybdenum cofactor biosynthesis</keyword>
<dbReference type="AlphaFoldDB" id="F3KRR0"/>
<dbReference type="PANTHER" id="PTHR30592:SF1">
    <property type="entry name" value="SULFUR CARRIER PROTEIN FDHD"/>
    <property type="match status" value="1"/>
</dbReference>
<dbReference type="NCBIfam" id="TIGR00129">
    <property type="entry name" value="fdhD_narQ"/>
    <property type="match status" value="1"/>
</dbReference>
<proteinExistence type="inferred from homology"/>
<dbReference type="EMBL" id="AEGR01000045">
    <property type="protein sequence ID" value="EGI77511.1"/>
    <property type="molecule type" value="Genomic_DNA"/>
</dbReference>
<organism evidence="4 5">
    <name type="scientific">Hylemonella gracilis ATCC 19624</name>
    <dbReference type="NCBI Taxonomy" id="887062"/>
    <lineage>
        <taxon>Bacteria</taxon>
        <taxon>Pseudomonadati</taxon>
        <taxon>Pseudomonadota</taxon>
        <taxon>Betaproteobacteria</taxon>
        <taxon>Burkholderiales</taxon>
        <taxon>Comamonadaceae</taxon>
        <taxon>Hylemonella</taxon>
    </lineage>
</organism>
<dbReference type="PANTHER" id="PTHR30592">
    <property type="entry name" value="FORMATE DEHYDROGENASE"/>
    <property type="match status" value="1"/>
</dbReference>
<accession>F3KRR0</accession>
<sequence>MKLQDLPPQTQPRAELAMTDARKVPVTGLHDGQVFQGEDWVAEECPVALVYNGISHAVMLATPADLEDFALGFSLSEGIVDSPAQVYGIEVQSERSCDGQPGLSVNLDIASACFARLKERRRTLAGRTGCGLCGTDSLDQAVRAPSTLPKDTDTVFRAAAVSAALGQMRERQRLLGITGATHAAAWCSAEGAIALLREDVGRHNALDKLIGALSRPGVPVAAARASEGFIIVSSRASYEMVQKTASAGVTLLAAVSGVTGLAVDVAQGCGLTLLGFARGQDLSVYSQPQRIVL</sequence>
<dbReference type="OrthoDB" id="3197277at2"/>
<feature type="active site" description="Cysteine persulfide intermediate" evidence="3">
    <location>
        <position position="130"/>
    </location>
</feature>
<dbReference type="Gene3D" id="3.40.140.10">
    <property type="entry name" value="Cytidine Deaminase, domain 2"/>
    <property type="match status" value="1"/>
</dbReference>
<name>F3KRR0_9BURK</name>
<keyword evidence="1 3" id="KW-0963">Cytoplasm</keyword>
<dbReference type="Gene3D" id="3.10.20.10">
    <property type="match status" value="1"/>
</dbReference>
<dbReference type="InterPro" id="IPR003786">
    <property type="entry name" value="FdhD"/>
</dbReference>
<comment type="subcellular location">
    <subcellularLocation>
        <location evidence="3">Cytoplasm</location>
    </subcellularLocation>
</comment>
<dbReference type="Pfam" id="PF02634">
    <property type="entry name" value="FdhD-NarQ"/>
    <property type="match status" value="1"/>
</dbReference>
<dbReference type="eggNOG" id="COG1526">
    <property type="taxonomic scope" value="Bacteria"/>
</dbReference>
<keyword evidence="5" id="KW-1185">Reference proteome</keyword>
<dbReference type="STRING" id="887062.HGR_05541"/>
<dbReference type="Proteomes" id="UP000016368">
    <property type="component" value="Unassembled WGS sequence"/>
</dbReference>
<evidence type="ECO:0000256" key="3">
    <source>
        <dbReference type="HAMAP-Rule" id="MF_00187"/>
    </source>
</evidence>